<dbReference type="EC" id="2.1.1.216" evidence="7"/>
<dbReference type="Gene3D" id="3.40.50.150">
    <property type="entry name" value="Vaccinia Virus protein VP39"/>
    <property type="match status" value="1"/>
</dbReference>
<sequence length="160" mass="17836">MSFDFPTETIKEGRVKVVVPKLAAYKKKPSDYAPSKAPVFYNPTMELNRDLAVLALQTHQKLLGREVSVCEPLTGCGLRGARFAVEVEGVRRVFLNDIKPEAARLAGFNAELNNVEDRVEVANEDANLFLSRNAAPRKRFDYVDVDPFGPPVPYLDSAIR</sequence>
<comment type="caution">
    <text evidence="8">The sequence shown here is derived from an EMBL/GenBank/DDBJ whole genome shotgun (WGS) entry which is preliminary data.</text>
</comment>
<evidence type="ECO:0000256" key="4">
    <source>
        <dbReference type="ARBA" id="ARBA00022691"/>
    </source>
</evidence>
<dbReference type="PANTHER" id="PTHR10631">
    <property type="entry name" value="N 2 ,N 2 -DIMETHYLGUANOSINE TRNA METHYLTRANSFERASE"/>
    <property type="match status" value="1"/>
</dbReference>
<name>X1CU95_9ZZZZ</name>
<dbReference type="GO" id="GO:0002940">
    <property type="term" value="P:tRNA N2-guanine methylation"/>
    <property type="evidence" value="ECO:0007669"/>
    <property type="project" value="TreeGrafter"/>
</dbReference>
<accession>X1CU95</accession>
<keyword evidence="3" id="KW-0808">Transferase</keyword>
<dbReference type="SUPFAM" id="SSF53335">
    <property type="entry name" value="S-adenosyl-L-methionine-dependent methyltransferases"/>
    <property type="match status" value="1"/>
</dbReference>
<evidence type="ECO:0000256" key="2">
    <source>
        <dbReference type="ARBA" id="ARBA00022603"/>
    </source>
</evidence>
<feature type="non-terminal residue" evidence="8">
    <location>
        <position position="160"/>
    </location>
</feature>
<keyword evidence="6" id="KW-0694">RNA-binding</keyword>
<dbReference type="EMBL" id="BART01029903">
    <property type="protein sequence ID" value="GAH12046.1"/>
    <property type="molecule type" value="Genomic_DNA"/>
</dbReference>
<proteinExistence type="predicted"/>
<keyword evidence="2" id="KW-0489">Methyltransferase</keyword>
<evidence type="ECO:0000256" key="3">
    <source>
        <dbReference type="ARBA" id="ARBA00022679"/>
    </source>
</evidence>
<keyword evidence="5" id="KW-0819">tRNA processing</keyword>
<evidence type="ECO:0000256" key="6">
    <source>
        <dbReference type="ARBA" id="ARBA00022884"/>
    </source>
</evidence>
<reference evidence="8" key="1">
    <citation type="journal article" date="2014" name="Front. Microbiol.">
        <title>High frequency of phylogenetically diverse reductive dehalogenase-homologous genes in deep subseafloor sedimentary metagenomes.</title>
        <authorList>
            <person name="Kawai M."/>
            <person name="Futagami T."/>
            <person name="Toyoda A."/>
            <person name="Takaki Y."/>
            <person name="Nishi S."/>
            <person name="Hori S."/>
            <person name="Arai W."/>
            <person name="Tsubouchi T."/>
            <person name="Morono Y."/>
            <person name="Uchiyama I."/>
            <person name="Ito T."/>
            <person name="Fujiyama A."/>
            <person name="Inagaki F."/>
            <person name="Takami H."/>
        </authorList>
    </citation>
    <scope>NUCLEOTIDE SEQUENCE</scope>
    <source>
        <strain evidence="8">Expedition CK06-06</strain>
    </source>
</reference>
<dbReference type="GO" id="GO:0160104">
    <property type="term" value="F:tRNA (guanine(26)-N2)-dimethyltransferase activity"/>
    <property type="evidence" value="ECO:0007669"/>
    <property type="project" value="UniProtKB-EC"/>
</dbReference>
<protein>
    <recommendedName>
        <fullName evidence="7">tRNA (guanine(26)-N(2))-dimethyltransferase</fullName>
        <ecNumber evidence="7">2.1.1.216</ecNumber>
    </recommendedName>
</protein>
<evidence type="ECO:0000256" key="1">
    <source>
        <dbReference type="ARBA" id="ARBA00022555"/>
    </source>
</evidence>
<gene>
    <name evidence="8" type="ORF">S01H4_52357</name>
</gene>
<dbReference type="InterPro" id="IPR029063">
    <property type="entry name" value="SAM-dependent_MTases_sf"/>
</dbReference>
<organism evidence="8">
    <name type="scientific">marine sediment metagenome</name>
    <dbReference type="NCBI Taxonomy" id="412755"/>
    <lineage>
        <taxon>unclassified sequences</taxon>
        <taxon>metagenomes</taxon>
        <taxon>ecological metagenomes</taxon>
    </lineage>
</organism>
<dbReference type="AlphaFoldDB" id="X1CU95"/>
<keyword evidence="1" id="KW-0820">tRNA-binding</keyword>
<keyword evidence="4" id="KW-0949">S-adenosyl-L-methionine</keyword>
<dbReference type="Pfam" id="PF02005">
    <property type="entry name" value="TRM"/>
    <property type="match status" value="1"/>
</dbReference>
<dbReference type="GO" id="GO:0000049">
    <property type="term" value="F:tRNA binding"/>
    <property type="evidence" value="ECO:0007669"/>
    <property type="project" value="UniProtKB-KW"/>
</dbReference>
<dbReference type="PROSITE" id="PS51626">
    <property type="entry name" value="SAM_MT_TRM1"/>
    <property type="match status" value="1"/>
</dbReference>
<dbReference type="InterPro" id="IPR002905">
    <property type="entry name" value="Trm1"/>
</dbReference>
<evidence type="ECO:0000313" key="8">
    <source>
        <dbReference type="EMBL" id="GAH12046.1"/>
    </source>
</evidence>
<dbReference type="PANTHER" id="PTHR10631:SF3">
    <property type="entry name" value="TRNA (GUANINE(26)-N(2))-DIMETHYLTRANSFERASE"/>
    <property type="match status" value="1"/>
</dbReference>
<evidence type="ECO:0000256" key="7">
    <source>
        <dbReference type="ARBA" id="ARBA00039099"/>
    </source>
</evidence>
<evidence type="ECO:0000256" key="5">
    <source>
        <dbReference type="ARBA" id="ARBA00022694"/>
    </source>
</evidence>